<keyword evidence="4" id="KW-1185">Reference proteome</keyword>
<dbReference type="AlphaFoldDB" id="A0A8J3GDS9"/>
<protein>
    <recommendedName>
        <fullName evidence="5">ABC transporter substrate-binding protein</fullName>
    </recommendedName>
</protein>
<dbReference type="Pfam" id="PF01547">
    <property type="entry name" value="SBP_bac_1"/>
    <property type="match status" value="1"/>
</dbReference>
<dbReference type="GO" id="GO:0042597">
    <property type="term" value="C:periplasmic space"/>
    <property type="evidence" value="ECO:0007669"/>
    <property type="project" value="UniProtKB-SubCell"/>
</dbReference>
<proteinExistence type="inferred from homology"/>
<comment type="subcellular location">
    <subcellularLocation>
        <location evidence="1">Periplasm</location>
    </subcellularLocation>
</comment>
<evidence type="ECO:0000256" key="2">
    <source>
        <dbReference type="ARBA" id="ARBA00008520"/>
    </source>
</evidence>
<dbReference type="RefSeq" id="WP_189514904.1">
    <property type="nucleotide sequence ID" value="NZ_BMXG01000012.1"/>
</dbReference>
<dbReference type="PANTHER" id="PTHR43649">
    <property type="entry name" value="ARABINOSE-BINDING PROTEIN-RELATED"/>
    <property type="match status" value="1"/>
</dbReference>
<dbReference type="EMBL" id="BMXG01000012">
    <property type="protein sequence ID" value="GHC04276.1"/>
    <property type="molecule type" value="Genomic_DNA"/>
</dbReference>
<dbReference type="PANTHER" id="PTHR43649:SF12">
    <property type="entry name" value="DIACETYLCHITOBIOSE BINDING PROTEIN DASA"/>
    <property type="match status" value="1"/>
</dbReference>
<reference evidence="3" key="2">
    <citation type="submission" date="2020-09" db="EMBL/GenBank/DDBJ databases">
        <authorList>
            <person name="Sun Q."/>
            <person name="Kim S."/>
        </authorList>
    </citation>
    <scope>NUCLEOTIDE SEQUENCE</scope>
    <source>
        <strain evidence="3">KCTC 12870</strain>
    </source>
</reference>
<dbReference type="InterPro" id="IPR050490">
    <property type="entry name" value="Bact_solute-bd_prot1"/>
</dbReference>
<organism evidence="3 4">
    <name type="scientific">Cerasicoccus arenae</name>
    <dbReference type="NCBI Taxonomy" id="424488"/>
    <lineage>
        <taxon>Bacteria</taxon>
        <taxon>Pseudomonadati</taxon>
        <taxon>Verrucomicrobiota</taxon>
        <taxon>Opitutia</taxon>
        <taxon>Puniceicoccales</taxon>
        <taxon>Cerasicoccaceae</taxon>
        <taxon>Cerasicoccus</taxon>
    </lineage>
</organism>
<dbReference type="Gene3D" id="3.40.190.10">
    <property type="entry name" value="Periplasmic binding protein-like II"/>
    <property type="match status" value="2"/>
</dbReference>
<comment type="similarity">
    <text evidence="2">Belongs to the bacterial solute-binding protein 1 family.</text>
</comment>
<comment type="caution">
    <text evidence="3">The sequence shown here is derived from an EMBL/GenBank/DDBJ whole genome shotgun (WGS) entry which is preliminary data.</text>
</comment>
<gene>
    <name evidence="3" type="ORF">GCM10007047_21230</name>
</gene>
<dbReference type="InterPro" id="IPR006059">
    <property type="entry name" value="SBP"/>
</dbReference>
<evidence type="ECO:0000313" key="3">
    <source>
        <dbReference type="EMBL" id="GHC04276.1"/>
    </source>
</evidence>
<dbReference type="CDD" id="cd14748">
    <property type="entry name" value="PBP2_UgpB"/>
    <property type="match status" value="1"/>
</dbReference>
<evidence type="ECO:0000313" key="4">
    <source>
        <dbReference type="Proteomes" id="UP000642829"/>
    </source>
</evidence>
<dbReference type="Proteomes" id="UP000642829">
    <property type="component" value="Unassembled WGS sequence"/>
</dbReference>
<sequence length="441" mass="50496">MLGAVLSALVGCGSEKADRRIKLDYWEVWSGFERDAMQTLVDEFNASQDRIYVNFLSVSQMERKLLLATAGGNPPDIAGMRSTDIALFAENGALTPLDSYAAQYGIEGENYLPAIWDLLNLHGRLWALPTTPGNSALHWNKRLFREAGLDPERPPRTIAELEAFNDQITRFNAKGEIEVLGHLPQEPGWWQDMWVYWFGGALWNGEDAITADDPRNRDALEWMATYPERFGQDKLTAFRDLSGNFASPQNPFFRGRIAMVLQGTWMYNFIQNFAPEDFEWGVAPFPSVKLEDYGVNIVETNLLVIPKGAQHPTEAFEFIAWMQQPKNLEKLNLLQRKFSPLVEVSTGFYQKHPNPHIRIYRDLAAAPKAISRPPLTTFVEYQADMINAYDAVIRQNATPEEALDAVQKRQERLFERMYNRWQKVKDTRQEEWAKVDAEVAQ</sequence>
<reference evidence="3" key="1">
    <citation type="journal article" date="2014" name="Int. J. Syst. Evol. Microbiol.">
        <title>Complete genome sequence of Corynebacterium casei LMG S-19264T (=DSM 44701T), isolated from a smear-ripened cheese.</title>
        <authorList>
            <consortium name="US DOE Joint Genome Institute (JGI-PGF)"/>
            <person name="Walter F."/>
            <person name="Albersmeier A."/>
            <person name="Kalinowski J."/>
            <person name="Ruckert C."/>
        </authorList>
    </citation>
    <scope>NUCLEOTIDE SEQUENCE</scope>
    <source>
        <strain evidence="3">KCTC 12870</strain>
    </source>
</reference>
<evidence type="ECO:0000256" key="1">
    <source>
        <dbReference type="ARBA" id="ARBA00004418"/>
    </source>
</evidence>
<dbReference type="SUPFAM" id="SSF53850">
    <property type="entry name" value="Periplasmic binding protein-like II"/>
    <property type="match status" value="1"/>
</dbReference>
<evidence type="ECO:0008006" key="5">
    <source>
        <dbReference type="Google" id="ProtNLM"/>
    </source>
</evidence>
<name>A0A8J3GDS9_9BACT</name>
<accession>A0A8J3GDS9</accession>